<dbReference type="GO" id="GO:0005783">
    <property type="term" value="C:endoplasmic reticulum"/>
    <property type="evidence" value="ECO:0007669"/>
    <property type="project" value="TreeGrafter"/>
</dbReference>
<keyword evidence="14" id="KW-1185">Reference proteome</keyword>
<dbReference type="EC" id="2.3.1.50" evidence="5"/>
<evidence type="ECO:0000256" key="8">
    <source>
        <dbReference type="ARBA" id="ARBA00022919"/>
    </source>
</evidence>
<comment type="similarity">
    <text evidence="4">Belongs to the class-II pyridoxal-phosphate-dependent aminotransferase family.</text>
</comment>
<dbReference type="PANTHER" id="PTHR13693">
    <property type="entry name" value="CLASS II AMINOTRANSFERASE/8-AMINO-7-OXONONANOATE SYNTHASE"/>
    <property type="match status" value="1"/>
</dbReference>
<comment type="caution">
    <text evidence="13">The sequence shown here is derived from an EMBL/GenBank/DDBJ whole genome shotgun (WGS) entry which is preliminary data.</text>
</comment>
<reference evidence="13 14" key="1">
    <citation type="submission" date="2018-11" db="EMBL/GenBank/DDBJ databases">
        <title>Genome sequence of Saitozyma podzolica DSM 27192.</title>
        <authorList>
            <person name="Aliyu H."/>
            <person name="Gorte O."/>
            <person name="Ochsenreither K."/>
        </authorList>
    </citation>
    <scope>NUCLEOTIDE SEQUENCE [LARGE SCALE GENOMIC DNA]</scope>
    <source>
        <strain evidence="13 14">DSM 27192</strain>
    </source>
</reference>
<evidence type="ECO:0000256" key="2">
    <source>
        <dbReference type="ARBA" id="ARBA00004760"/>
    </source>
</evidence>
<dbReference type="InterPro" id="IPR015422">
    <property type="entry name" value="PyrdxlP-dep_Trfase_small"/>
</dbReference>
<evidence type="ECO:0000259" key="12">
    <source>
        <dbReference type="Pfam" id="PF00155"/>
    </source>
</evidence>
<comment type="cofactor">
    <cofactor evidence="1">
        <name>pyridoxal 5'-phosphate</name>
        <dbReference type="ChEBI" id="CHEBI:597326"/>
    </cofactor>
</comment>
<evidence type="ECO:0000256" key="11">
    <source>
        <dbReference type="SAM" id="MobiDB-lite"/>
    </source>
</evidence>
<comment type="pathway">
    <text evidence="3">Sphingolipid metabolism.</text>
</comment>
<name>A0A427XTF5_9TREE</name>
<dbReference type="InterPro" id="IPR050087">
    <property type="entry name" value="AON_synthase_class-II"/>
</dbReference>
<evidence type="ECO:0000256" key="9">
    <source>
        <dbReference type="ARBA" id="ARBA00023098"/>
    </source>
</evidence>
<dbReference type="GO" id="GO:0030170">
    <property type="term" value="F:pyridoxal phosphate binding"/>
    <property type="evidence" value="ECO:0007669"/>
    <property type="project" value="InterPro"/>
</dbReference>
<keyword evidence="6 13" id="KW-0808">Transferase</keyword>
<evidence type="ECO:0000313" key="13">
    <source>
        <dbReference type="EMBL" id="RSH82120.1"/>
    </source>
</evidence>
<dbReference type="Proteomes" id="UP000279259">
    <property type="component" value="Unassembled WGS sequence"/>
</dbReference>
<evidence type="ECO:0000313" key="14">
    <source>
        <dbReference type="Proteomes" id="UP000279259"/>
    </source>
</evidence>
<gene>
    <name evidence="13" type="primary">LCB1</name>
    <name evidence="13" type="ORF">EHS25_006053</name>
</gene>
<dbReference type="GO" id="GO:0046513">
    <property type="term" value="P:ceramide biosynthetic process"/>
    <property type="evidence" value="ECO:0007669"/>
    <property type="project" value="TreeGrafter"/>
</dbReference>
<sequence length="548" mass="59957">MSTQSHSSSPTDIPAPLLPLLQLLSSVFLTLQSTFKRIPGSPIIVRYIKSSYQDDPWRSLLEVLLIAFAVRTLLMGRTRGEGAGKNFIKLTEKEIDELVDEWKPQPLVEEPNDLDHLTLSTVPTIYGPNGARVKLSPAGKTVLNMTIPNWQGFVENEKMKQVAIETLRNYGVGTCGPSGFYGTIDVHMKLEEDIASFLGTEAAIIYAQAFAAVSSVIPAFAKRGDIIVADRGVNFAIHKGLQISRSTIRWYAHGDMKDLERVLQNVEREQKRKGGKLTKKFIVAEGVFENDGMMLELPKVLELKYKYKYRLILDESQSFGMVGAHGRGITEHYGVPASEVDMILGSMATGLATGGGFCAGSYHVCNHQRINSSASVFSASLPAMLATTASTAISILNSQPALQSTLQANILLFRQILSKLEPLPMTESGVPTIGSSSTAGSMPPPPVPNKDAIIHIPSHINSALIHIFLLNPPPTTEAEERLLQEVVDEVVSKSDVLITRARRLRGQEIFEPEPSLKVCISSSFSRKEIEKAAKGLREALVKVCGKKR</sequence>
<dbReference type="PANTHER" id="PTHR13693:SF2">
    <property type="entry name" value="SERINE PALMITOYLTRANSFERASE 1"/>
    <property type="match status" value="1"/>
</dbReference>
<keyword evidence="7" id="KW-0663">Pyridoxal phosphate</keyword>
<dbReference type="GO" id="GO:0016020">
    <property type="term" value="C:membrane"/>
    <property type="evidence" value="ECO:0007669"/>
    <property type="project" value="GOC"/>
</dbReference>
<keyword evidence="9" id="KW-0443">Lipid metabolism</keyword>
<dbReference type="Gene3D" id="3.40.640.10">
    <property type="entry name" value="Type I PLP-dependent aspartate aminotransferase-like (Major domain)"/>
    <property type="match status" value="1"/>
</dbReference>
<dbReference type="GO" id="GO:0046512">
    <property type="term" value="P:sphingosine biosynthetic process"/>
    <property type="evidence" value="ECO:0007669"/>
    <property type="project" value="TreeGrafter"/>
</dbReference>
<keyword evidence="8" id="KW-0746">Sphingolipid metabolism</keyword>
<dbReference type="InterPro" id="IPR015424">
    <property type="entry name" value="PyrdxlP-dep_Trfase"/>
</dbReference>
<feature type="domain" description="Aminotransferase class I/classII large" evidence="12">
    <location>
        <begin position="150"/>
        <end position="431"/>
    </location>
</feature>
<proteinExistence type="inferred from homology"/>
<dbReference type="Pfam" id="PF00155">
    <property type="entry name" value="Aminotran_1_2"/>
    <property type="match status" value="1"/>
</dbReference>
<feature type="region of interest" description="Disordered" evidence="11">
    <location>
        <begin position="427"/>
        <end position="446"/>
    </location>
</feature>
<keyword evidence="10" id="KW-0012">Acyltransferase</keyword>
<dbReference type="InterPro" id="IPR004839">
    <property type="entry name" value="Aminotransferase_I/II_large"/>
</dbReference>
<comment type="pathway">
    <text evidence="2">Lipid metabolism; sphingolipid metabolism.</text>
</comment>
<evidence type="ECO:0000256" key="6">
    <source>
        <dbReference type="ARBA" id="ARBA00022679"/>
    </source>
</evidence>
<evidence type="ECO:0000256" key="1">
    <source>
        <dbReference type="ARBA" id="ARBA00001933"/>
    </source>
</evidence>
<dbReference type="Gene3D" id="3.90.1150.10">
    <property type="entry name" value="Aspartate Aminotransferase, domain 1"/>
    <property type="match status" value="1"/>
</dbReference>
<accession>A0A427XTF5</accession>
<organism evidence="13 14">
    <name type="scientific">Saitozyma podzolica</name>
    <dbReference type="NCBI Taxonomy" id="1890683"/>
    <lineage>
        <taxon>Eukaryota</taxon>
        <taxon>Fungi</taxon>
        <taxon>Dikarya</taxon>
        <taxon>Basidiomycota</taxon>
        <taxon>Agaricomycotina</taxon>
        <taxon>Tremellomycetes</taxon>
        <taxon>Tremellales</taxon>
        <taxon>Trimorphomycetaceae</taxon>
        <taxon>Saitozyma</taxon>
    </lineage>
</organism>
<dbReference type="EMBL" id="RSCD01000028">
    <property type="protein sequence ID" value="RSH82120.1"/>
    <property type="molecule type" value="Genomic_DNA"/>
</dbReference>
<evidence type="ECO:0000256" key="3">
    <source>
        <dbReference type="ARBA" id="ARBA00004991"/>
    </source>
</evidence>
<dbReference type="OrthoDB" id="3168162at2759"/>
<evidence type="ECO:0000256" key="10">
    <source>
        <dbReference type="ARBA" id="ARBA00023315"/>
    </source>
</evidence>
<protein>
    <recommendedName>
        <fullName evidence="5">serine C-palmitoyltransferase</fullName>
        <ecNumber evidence="5">2.3.1.50</ecNumber>
    </recommendedName>
</protein>
<evidence type="ECO:0000256" key="4">
    <source>
        <dbReference type="ARBA" id="ARBA00008392"/>
    </source>
</evidence>
<evidence type="ECO:0000256" key="5">
    <source>
        <dbReference type="ARBA" id="ARBA00013220"/>
    </source>
</evidence>
<evidence type="ECO:0000256" key="7">
    <source>
        <dbReference type="ARBA" id="ARBA00022898"/>
    </source>
</evidence>
<dbReference type="AlphaFoldDB" id="A0A427XTF5"/>
<dbReference type="GO" id="GO:0004758">
    <property type="term" value="F:serine C-palmitoyltransferase activity"/>
    <property type="evidence" value="ECO:0007669"/>
    <property type="project" value="TreeGrafter"/>
</dbReference>
<dbReference type="InterPro" id="IPR015421">
    <property type="entry name" value="PyrdxlP-dep_Trfase_major"/>
</dbReference>
<dbReference type="SUPFAM" id="SSF53383">
    <property type="entry name" value="PLP-dependent transferases"/>
    <property type="match status" value="1"/>
</dbReference>
<dbReference type="STRING" id="1890683.A0A427XTF5"/>